<dbReference type="EMBL" id="LXQA010436546">
    <property type="protein sequence ID" value="MCI51740.1"/>
    <property type="molecule type" value="Genomic_DNA"/>
</dbReference>
<evidence type="ECO:0000313" key="1">
    <source>
        <dbReference type="EMBL" id="MCI51740.1"/>
    </source>
</evidence>
<organism evidence="1 2">
    <name type="scientific">Trifolium medium</name>
    <dbReference type="NCBI Taxonomy" id="97028"/>
    <lineage>
        <taxon>Eukaryota</taxon>
        <taxon>Viridiplantae</taxon>
        <taxon>Streptophyta</taxon>
        <taxon>Embryophyta</taxon>
        <taxon>Tracheophyta</taxon>
        <taxon>Spermatophyta</taxon>
        <taxon>Magnoliopsida</taxon>
        <taxon>eudicotyledons</taxon>
        <taxon>Gunneridae</taxon>
        <taxon>Pentapetalae</taxon>
        <taxon>rosids</taxon>
        <taxon>fabids</taxon>
        <taxon>Fabales</taxon>
        <taxon>Fabaceae</taxon>
        <taxon>Papilionoideae</taxon>
        <taxon>50 kb inversion clade</taxon>
        <taxon>NPAAA clade</taxon>
        <taxon>Hologalegina</taxon>
        <taxon>IRL clade</taxon>
        <taxon>Trifolieae</taxon>
        <taxon>Trifolium</taxon>
    </lineage>
</organism>
<keyword evidence="2" id="KW-1185">Reference proteome</keyword>
<feature type="non-terminal residue" evidence="1">
    <location>
        <position position="1"/>
    </location>
</feature>
<dbReference type="Proteomes" id="UP000265520">
    <property type="component" value="Unassembled WGS sequence"/>
</dbReference>
<evidence type="ECO:0000313" key="2">
    <source>
        <dbReference type="Proteomes" id="UP000265520"/>
    </source>
</evidence>
<protein>
    <submittedName>
        <fullName evidence="1">Uncharacterized protein</fullName>
    </submittedName>
</protein>
<sequence>DCYGQPLMLKYEYKLFDEEDKFLSLYENDRVGIETGEPTQKNERYYNK</sequence>
<dbReference type="AlphaFoldDB" id="A0A392SUZ8"/>
<name>A0A392SUZ8_9FABA</name>
<accession>A0A392SUZ8</accession>
<proteinExistence type="predicted"/>
<reference evidence="1 2" key="1">
    <citation type="journal article" date="2018" name="Front. Plant Sci.">
        <title>Red Clover (Trifolium pratense) and Zigzag Clover (T. medium) - A Picture of Genomic Similarities and Differences.</title>
        <authorList>
            <person name="Dluhosova J."/>
            <person name="Istvanek J."/>
            <person name="Nedelnik J."/>
            <person name="Repkova J."/>
        </authorList>
    </citation>
    <scope>NUCLEOTIDE SEQUENCE [LARGE SCALE GENOMIC DNA]</scope>
    <source>
        <strain evidence="2">cv. 10/8</strain>
        <tissue evidence="1">Leaf</tissue>
    </source>
</reference>
<comment type="caution">
    <text evidence="1">The sequence shown here is derived from an EMBL/GenBank/DDBJ whole genome shotgun (WGS) entry which is preliminary data.</text>
</comment>